<reference evidence="1 2" key="1">
    <citation type="submission" date="2020-08" db="EMBL/GenBank/DDBJ databases">
        <authorList>
            <person name="Mo P."/>
        </authorList>
    </citation>
    <scope>NUCLEOTIDE SEQUENCE [LARGE SCALE GENOMIC DNA]</scope>
    <source>
        <strain evidence="1 2">CGMCC 4.1532</strain>
    </source>
</reference>
<organism evidence="1 2">
    <name type="scientific">Pseudonocardia petroleophila</name>
    <dbReference type="NCBI Taxonomy" id="37331"/>
    <lineage>
        <taxon>Bacteria</taxon>
        <taxon>Bacillati</taxon>
        <taxon>Actinomycetota</taxon>
        <taxon>Actinomycetes</taxon>
        <taxon>Pseudonocardiales</taxon>
        <taxon>Pseudonocardiaceae</taxon>
        <taxon>Pseudonocardia</taxon>
    </lineage>
</organism>
<dbReference type="Proteomes" id="UP000515728">
    <property type="component" value="Chromosome"/>
</dbReference>
<dbReference type="AlphaFoldDB" id="A0A7G7MII6"/>
<gene>
    <name evidence="1" type="ORF">H6H00_00445</name>
</gene>
<sequence>MYTIWTVGVLSAGAENVQTLAGGATPTRAGAVEAASDALVVAAMDRGRQEYRIRVADTLIVVIPGVTEQGDVDLFDLAATVPRFERARR</sequence>
<evidence type="ECO:0000313" key="1">
    <source>
        <dbReference type="EMBL" id="QNG52597.1"/>
    </source>
</evidence>
<proteinExistence type="predicted"/>
<accession>A0A7G7MII6</accession>
<keyword evidence="2" id="KW-1185">Reference proteome</keyword>
<dbReference type="EMBL" id="CP060131">
    <property type="protein sequence ID" value="QNG52597.1"/>
    <property type="molecule type" value="Genomic_DNA"/>
</dbReference>
<protein>
    <submittedName>
        <fullName evidence="1">Uncharacterized protein</fullName>
    </submittedName>
</protein>
<evidence type="ECO:0000313" key="2">
    <source>
        <dbReference type="Proteomes" id="UP000515728"/>
    </source>
</evidence>
<dbReference type="KEGG" id="ppel:H6H00_00445"/>
<name>A0A7G7MII6_9PSEU</name>
<dbReference type="RefSeq" id="WP_185719426.1">
    <property type="nucleotide sequence ID" value="NZ_BAAAWI010000001.1"/>
</dbReference>